<evidence type="ECO:0000256" key="3">
    <source>
        <dbReference type="SAM" id="MobiDB-lite"/>
    </source>
</evidence>
<accession>A0A5E4EYL5</accession>
<evidence type="ECO:0000313" key="5">
    <source>
        <dbReference type="EMBL" id="VVA18798.1"/>
    </source>
</evidence>
<feature type="domain" description="Mediator complex subunit 15 KIX" evidence="4">
    <location>
        <begin position="106"/>
        <end position="185"/>
    </location>
</feature>
<evidence type="ECO:0000259" key="4">
    <source>
        <dbReference type="Pfam" id="PF16987"/>
    </source>
</evidence>
<dbReference type="OMA" id="FEENDLM"/>
<evidence type="ECO:0000256" key="1">
    <source>
        <dbReference type="ARBA" id="ARBA00004123"/>
    </source>
</evidence>
<dbReference type="InParanoid" id="A0A5E4EYL5"/>
<sequence length="357" mass="40487">MENNNGRPPQVAEPSIDTGGDWRSQLPPGGRQRIPNQIRLNSEATQPVSIQLTIEVPVFSYFRFFSSSPNCSTSTSSRTSPFEENDLMDNNNWRPPQVGETPIDARDWRSQLQPDSRQRIVNKITDILKRHLPFSGQEGLQEIMKIAVRFEEKIHTAATSQSDYLRKISLKMISMETNSQHRMANSSQSNSAGSFGVQPQVPYQGQLLSMQLSANQSLARQQLLSQNIPNNIPPASGLPQTPIPNLMDTHNERLLQGGELPMVAGNWRSQLLPDSRRRIVDKILNTLKRHLLVSGQEGIDELRRIAERFEERTYDSSSSQSDYLRRISLKMLTFEAKYQWTAPTAAPSNLNRHRVFP</sequence>
<organism evidence="5 6">
    <name type="scientific">Prunus dulcis</name>
    <name type="common">Almond</name>
    <name type="synonym">Amygdalus dulcis</name>
    <dbReference type="NCBI Taxonomy" id="3755"/>
    <lineage>
        <taxon>Eukaryota</taxon>
        <taxon>Viridiplantae</taxon>
        <taxon>Streptophyta</taxon>
        <taxon>Embryophyta</taxon>
        <taxon>Tracheophyta</taxon>
        <taxon>Spermatophyta</taxon>
        <taxon>Magnoliopsida</taxon>
        <taxon>eudicotyledons</taxon>
        <taxon>Gunneridae</taxon>
        <taxon>Pentapetalae</taxon>
        <taxon>rosids</taxon>
        <taxon>fabids</taxon>
        <taxon>Rosales</taxon>
        <taxon>Rosaceae</taxon>
        <taxon>Amygdaloideae</taxon>
        <taxon>Amygdaleae</taxon>
        <taxon>Prunus</taxon>
    </lineage>
</organism>
<dbReference type="AlphaFoldDB" id="A0A5E4EYL5"/>
<evidence type="ECO:0000256" key="2">
    <source>
        <dbReference type="ARBA" id="ARBA00023242"/>
    </source>
</evidence>
<proteinExistence type="predicted"/>
<dbReference type="Pfam" id="PF16987">
    <property type="entry name" value="KIX_2"/>
    <property type="match status" value="2"/>
</dbReference>
<dbReference type="EMBL" id="CABIKO010000032">
    <property type="protein sequence ID" value="VVA18798.1"/>
    <property type="molecule type" value="Genomic_DNA"/>
</dbReference>
<dbReference type="GO" id="GO:0031490">
    <property type="term" value="F:chromatin DNA binding"/>
    <property type="evidence" value="ECO:0007669"/>
    <property type="project" value="InterPro"/>
</dbReference>
<keyword evidence="2" id="KW-0539">Nucleus</keyword>
<gene>
    <name evidence="5" type="ORF">ALMOND_2B003094</name>
</gene>
<dbReference type="GO" id="GO:0003713">
    <property type="term" value="F:transcription coactivator activity"/>
    <property type="evidence" value="ECO:0007669"/>
    <property type="project" value="InterPro"/>
</dbReference>
<dbReference type="PANTHER" id="PTHR33137">
    <property type="entry name" value="MEDIATOR OF RNA POLYMERASE II TRANSCRIPTION SUBUNIT 15A-RELATED"/>
    <property type="match status" value="1"/>
</dbReference>
<dbReference type="InterPro" id="IPR036546">
    <property type="entry name" value="MED15_KIX"/>
</dbReference>
<dbReference type="GO" id="GO:0005634">
    <property type="term" value="C:nucleus"/>
    <property type="evidence" value="ECO:0007669"/>
    <property type="project" value="UniProtKB-SubCell"/>
</dbReference>
<evidence type="ECO:0000313" key="6">
    <source>
        <dbReference type="Proteomes" id="UP000327085"/>
    </source>
</evidence>
<feature type="region of interest" description="Disordered" evidence="3">
    <location>
        <begin position="1"/>
        <end position="34"/>
    </location>
</feature>
<dbReference type="Gene3D" id="1.10.246.20">
    <property type="entry name" value="Coactivator CBP, KIX domain"/>
    <property type="match status" value="2"/>
</dbReference>
<dbReference type="FunCoup" id="A0A5E4EYL5">
    <property type="interactions" value="15"/>
</dbReference>
<protein>
    <submittedName>
        <fullName evidence="5">PREDICTED: mediator of RNA polymerase II</fullName>
    </submittedName>
</protein>
<reference evidence="6" key="1">
    <citation type="journal article" date="2020" name="Plant J.">
        <title>Transposons played a major role in the diversification between the closely related almond and peach genomes: results from the almond genome sequence.</title>
        <authorList>
            <person name="Alioto T."/>
            <person name="Alexiou K.G."/>
            <person name="Bardil A."/>
            <person name="Barteri F."/>
            <person name="Castanera R."/>
            <person name="Cruz F."/>
            <person name="Dhingra A."/>
            <person name="Duval H."/>
            <person name="Fernandez I Marti A."/>
            <person name="Frias L."/>
            <person name="Galan B."/>
            <person name="Garcia J.L."/>
            <person name="Howad W."/>
            <person name="Gomez-Garrido J."/>
            <person name="Gut M."/>
            <person name="Julca I."/>
            <person name="Morata J."/>
            <person name="Puigdomenech P."/>
            <person name="Ribeca P."/>
            <person name="Rubio Cabetas M.J."/>
            <person name="Vlasova A."/>
            <person name="Wirthensohn M."/>
            <person name="Garcia-Mas J."/>
            <person name="Gabaldon T."/>
            <person name="Casacuberta J.M."/>
            <person name="Arus P."/>
        </authorList>
    </citation>
    <scope>NUCLEOTIDE SEQUENCE [LARGE SCALE GENOMIC DNA]</scope>
    <source>
        <strain evidence="6">cv. Texas</strain>
    </source>
</reference>
<feature type="compositionally biased region" description="Low complexity" evidence="3">
    <location>
        <begin position="68"/>
        <end position="80"/>
    </location>
</feature>
<dbReference type="InterPro" id="IPR036529">
    <property type="entry name" value="KIX_dom_sf"/>
</dbReference>
<comment type="subcellular location">
    <subcellularLocation>
        <location evidence="1">Nucleus</location>
    </subcellularLocation>
</comment>
<name>A0A5E4EYL5_PRUDU</name>
<feature type="domain" description="Mediator complex subunit 15 KIX" evidence="4">
    <location>
        <begin position="265"/>
        <end position="339"/>
    </location>
</feature>
<dbReference type="PANTHER" id="PTHR33137:SF4">
    <property type="entry name" value="MEDIATOR OF RNA POLYMERASE II TRANSCRIPTION SUBUNIT 15A-RELATED"/>
    <property type="match status" value="1"/>
</dbReference>
<dbReference type="Proteomes" id="UP000327085">
    <property type="component" value="Chromosome 6"/>
</dbReference>
<feature type="region of interest" description="Disordered" evidence="3">
    <location>
        <begin position="68"/>
        <end position="102"/>
    </location>
</feature>
<dbReference type="FunFam" id="1.10.246.20:FF:000003">
    <property type="entry name" value="Mediator of RNA polymerase II transcription subunit 15a"/>
    <property type="match status" value="2"/>
</dbReference>
<dbReference type="SUPFAM" id="SSF47040">
    <property type="entry name" value="Kix domain of CBP (creb binding protein)"/>
    <property type="match status" value="2"/>
</dbReference>
<dbReference type="Gramene" id="VVA18798">
    <property type="protein sequence ID" value="VVA18798"/>
    <property type="gene ID" value="Prudul26B003094"/>
</dbReference>
<dbReference type="InterPro" id="IPR044661">
    <property type="entry name" value="MED15a/b/c-like"/>
</dbReference>